<gene>
    <name evidence="1" type="ORF">CIMG_13602</name>
</gene>
<dbReference type="EMBL" id="GG704915">
    <property type="protein sequence ID" value="KJF61361.1"/>
    <property type="molecule type" value="Genomic_DNA"/>
</dbReference>
<evidence type="ECO:0000313" key="1">
    <source>
        <dbReference type="EMBL" id="KJF61361.1"/>
    </source>
</evidence>
<proteinExistence type="predicted"/>
<reference evidence="2" key="1">
    <citation type="journal article" date="2009" name="Genome Res.">
        <title>Comparative genomic analyses of the human fungal pathogens Coccidioides and their relatives.</title>
        <authorList>
            <person name="Sharpton T.J."/>
            <person name="Stajich J.E."/>
            <person name="Rounsley S.D."/>
            <person name="Gardner M.J."/>
            <person name="Wortman J.R."/>
            <person name="Jordar V.S."/>
            <person name="Maiti R."/>
            <person name="Kodira C.D."/>
            <person name="Neafsey D.E."/>
            <person name="Zeng Q."/>
            <person name="Hung C.-Y."/>
            <person name="McMahan C."/>
            <person name="Muszewska A."/>
            <person name="Grynberg M."/>
            <person name="Mandel M.A."/>
            <person name="Kellner E.M."/>
            <person name="Barker B.M."/>
            <person name="Galgiani J.N."/>
            <person name="Orbach M.J."/>
            <person name="Kirkland T.N."/>
            <person name="Cole G.T."/>
            <person name="Henn M.R."/>
            <person name="Birren B.W."/>
            <person name="Taylor J.W."/>
        </authorList>
    </citation>
    <scope>NUCLEOTIDE SEQUENCE [LARGE SCALE GENOMIC DNA]</scope>
    <source>
        <strain evidence="2">RS</strain>
    </source>
</reference>
<dbReference type="RefSeq" id="XP_004444893.1">
    <property type="nucleotide sequence ID" value="XM_004444836.1"/>
</dbReference>
<protein>
    <submittedName>
        <fullName evidence="1">Uncharacterized protein</fullName>
    </submittedName>
</protein>
<dbReference type="Proteomes" id="UP000001261">
    <property type="component" value="Unassembled WGS sequence"/>
</dbReference>
<organism evidence="1 2">
    <name type="scientific">Coccidioides immitis (strain RS)</name>
    <name type="common">Valley fever fungus</name>
    <dbReference type="NCBI Taxonomy" id="246410"/>
    <lineage>
        <taxon>Eukaryota</taxon>
        <taxon>Fungi</taxon>
        <taxon>Dikarya</taxon>
        <taxon>Ascomycota</taxon>
        <taxon>Pezizomycotina</taxon>
        <taxon>Eurotiomycetes</taxon>
        <taxon>Eurotiomycetidae</taxon>
        <taxon>Onygenales</taxon>
        <taxon>Onygenaceae</taxon>
        <taxon>Coccidioides</taxon>
    </lineage>
</organism>
<dbReference type="VEuPathDB" id="FungiDB:CIMG_13602"/>
<name>A0A0D8JWQ0_COCIM</name>
<sequence length="138" mass="15961">MWTCYTMSSKPRYIIRLIAPYIQALCMELNVTNPASGATPCSLLLTNEAQPWRRGSSLVCCYSWIDHWDRRGIGRQVGRQVGRHVCRRIGRRIGRVNLNRRRVPLWNSSKFEPVRKNSARFAVLDRISLAGISIYRIV</sequence>
<reference evidence="2" key="2">
    <citation type="journal article" date="2010" name="Genome Res.">
        <title>Population genomic sequencing of Coccidioides fungi reveals recent hybridization and transposon control.</title>
        <authorList>
            <person name="Neafsey D.E."/>
            <person name="Barker B.M."/>
            <person name="Sharpton T.J."/>
            <person name="Stajich J.E."/>
            <person name="Park D.J."/>
            <person name="Whiston E."/>
            <person name="Hung C.-Y."/>
            <person name="McMahan C."/>
            <person name="White J."/>
            <person name="Sykes S."/>
            <person name="Heiman D."/>
            <person name="Young S."/>
            <person name="Zeng Q."/>
            <person name="Abouelleil A."/>
            <person name="Aftuck L."/>
            <person name="Bessette D."/>
            <person name="Brown A."/>
            <person name="FitzGerald M."/>
            <person name="Lui A."/>
            <person name="Macdonald J.P."/>
            <person name="Priest M."/>
            <person name="Orbach M.J."/>
            <person name="Galgiani J.N."/>
            <person name="Kirkland T.N."/>
            <person name="Cole G.T."/>
            <person name="Birren B.W."/>
            <person name="Henn M.R."/>
            <person name="Taylor J.W."/>
            <person name="Rounsley S.D."/>
        </authorList>
    </citation>
    <scope>GENOME REANNOTATION</scope>
    <source>
        <strain evidence="2">RS</strain>
    </source>
</reference>
<dbReference type="InParanoid" id="A0A0D8JWQ0"/>
<evidence type="ECO:0000313" key="2">
    <source>
        <dbReference type="Proteomes" id="UP000001261"/>
    </source>
</evidence>
<keyword evidence="2" id="KW-1185">Reference proteome</keyword>
<accession>A0A0D8JWQ0</accession>
<dbReference type="AlphaFoldDB" id="A0A0D8JWQ0"/>
<dbReference type="KEGG" id="cim:CIMG_13602"/>
<dbReference type="GeneID" id="24165229"/>